<gene>
    <name evidence="1" type="ORF">MBLL_00613</name>
</gene>
<reference evidence="1" key="1">
    <citation type="submission" date="2019-12" db="EMBL/GenBank/DDBJ databases">
        <authorList>
            <person name="Cremers G."/>
        </authorList>
    </citation>
    <scope>NUCLEOTIDE SEQUENCE</scope>
    <source>
        <strain evidence="1">Mbul2</strain>
        <plasmid evidence="1">1</plasmid>
    </source>
</reference>
<dbReference type="AlphaFoldDB" id="A0A679JWZ8"/>
<evidence type="ECO:0000313" key="1">
    <source>
        <dbReference type="EMBL" id="CAA2137353.1"/>
    </source>
</evidence>
<protein>
    <submittedName>
        <fullName evidence="1">Uncharacterized protein</fullName>
    </submittedName>
</protein>
<name>A0A679JWZ8_9HYPH</name>
<accession>A0A679JWZ8</accession>
<sequence>MAPACAATAVSAAAPDRCSRPTSAGVAAMIAGMPKPKVEPPTTAAA</sequence>
<proteinExistence type="predicted"/>
<organism evidence="1">
    <name type="scientific">Methylobacterium bullatum</name>
    <dbReference type="NCBI Taxonomy" id="570505"/>
    <lineage>
        <taxon>Bacteria</taxon>
        <taxon>Pseudomonadati</taxon>
        <taxon>Pseudomonadota</taxon>
        <taxon>Alphaproteobacteria</taxon>
        <taxon>Hyphomicrobiales</taxon>
        <taxon>Methylobacteriaceae</taxon>
        <taxon>Methylobacterium</taxon>
    </lineage>
</organism>
<keyword evidence="1" id="KW-0614">Plasmid</keyword>
<dbReference type="EMBL" id="LR743510">
    <property type="protein sequence ID" value="CAA2137353.1"/>
    <property type="molecule type" value="Genomic_DNA"/>
</dbReference>
<geneLocation type="plasmid" evidence="1">
    <name>1</name>
</geneLocation>